<dbReference type="Pfam" id="PF03610">
    <property type="entry name" value="EIIA-man"/>
    <property type="match status" value="1"/>
</dbReference>
<evidence type="ECO:0000256" key="4">
    <source>
        <dbReference type="ARBA" id="ARBA00022597"/>
    </source>
</evidence>
<comment type="subcellular location">
    <subcellularLocation>
        <location evidence="1">Cytoplasm</location>
    </subcellularLocation>
</comment>
<evidence type="ECO:0000256" key="1">
    <source>
        <dbReference type="ARBA" id="ARBA00004496"/>
    </source>
</evidence>
<protein>
    <submittedName>
        <fullName evidence="9">PTS sugar transporter subunit IIA</fullName>
    </submittedName>
</protein>
<dbReference type="InterPro" id="IPR051471">
    <property type="entry name" value="Bacterial_PTS_sugar_comp"/>
</dbReference>
<dbReference type="PROSITE" id="PS51096">
    <property type="entry name" value="PTS_EIIA_TYPE_4"/>
    <property type="match status" value="1"/>
</dbReference>
<dbReference type="InterPro" id="IPR036662">
    <property type="entry name" value="PTS_EIIA_man-typ_sf"/>
</dbReference>
<sequence length="141" mass="15425">MYGVIVTAHGSLATGLESALKLVNGEMKNVKYCNFLETYTSEDIKEKIKKAIQELEDYEGIFILTDIMGGTPSNQAVLLSQNEKNIKVLGGVNFSMLYAAANAEGNMEVALKDILEESKEVIGYFGQEEKSSEQALFSDGI</sequence>
<organism evidence="9 10">
    <name type="scientific">Sneathia sanguinegens</name>
    <dbReference type="NCBI Taxonomy" id="40543"/>
    <lineage>
        <taxon>Bacteria</taxon>
        <taxon>Fusobacteriati</taxon>
        <taxon>Fusobacteriota</taxon>
        <taxon>Fusobacteriia</taxon>
        <taxon>Fusobacteriales</taxon>
        <taxon>Leptotrichiaceae</taxon>
        <taxon>Sneathia</taxon>
    </lineage>
</organism>
<dbReference type="EMBL" id="JASSPP010000001">
    <property type="protein sequence ID" value="MDK9580077.1"/>
    <property type="molecule type" value="Genomic_DNA"/>
</dbReference>
<dbReference type="SUPFAM" id="SSF53062">
    <property type="entry name" value="PTS system fructose IIA component-like"/>
    <property type="match status" value="1"/>
</dbReference>
<dbReference type="CDD" id="cd00006">
    <property type="entry name" value="PTS_IIA_man"/>
    <property type="match status" value="1"/>
</dbReference>
<feature type="domain" description="PTS EIIA type-4" evidence="8">
    <location>
        <begin position="1"/>
        <end position="122"/>
    </location>
</feature>
<evidence type="ECO:0000256" key="6">
    <source>
        <dbReference type="ARBA" id="ARBA00022683"/>
    </source>
</evidence>
<evidence type="ECO:0000313" key="9">
    <source>
        <dbReference type="EMBL" id="MDK9580077.1"/>
    </source>
</evidence>
<keyword evidence="7" id="KW-0418">Kinase</keyword>
<evidence type="ECO:0000256" key="5">
    <source>
        <dbReference type="ARBA" id="ARBA00022679"/>
    </source>
</evidence>
<keyword evidence="5" id="KW-0808">Transferase</keyword>
<dbReference type="PANTHER" id="PTHR33799">
    <property type="entry name" value="PTS PERMEASE-RELATED-RELATED"/>
    <property type="match status" value="1"/>
</dbReference>
<evidence type="ECO:0000313" key="10">
    <source>
        <dbReference type="Proteomes" id="UP001225134"/>
    </source>
</evidence>
<dbReference type="Gene3D" id="3.40.50.510">
    <property type="entry name" value="Phosphotransferase system, mannose-type IIA component"/>
    <property type="match status" value="1"/>
</dbReference>
<keyword evidence="10" id="KW-1185">Reference proteome</keyword>
<dbReference type="PANTHER" id="PTHR33799:SF1">
    <property type="entry name" value="PTS SYSTEM MANNOSE-SPECIFIC EIIAB COMPONENT-RELATED"/>
    <property type="match status" value="1"/>
</dbReference>
<gene>
    <name evidence="9" type="ORF">QQA45_00835</name>
</gene>
<proteinExistence type="predicted"/>
<keyword evidence="6" id="KW-0598">Phosphotransferase system</keyword>
<evidence type="ECO:0000256" key="7">
    <source>
        <dbReference type="ARBA" id="ARBA00022777"/>
    </source>
</evidence>
<dbReference type="InterPro" id="IPR004701">
    <property type="entry name" value="PTS_EIIA_man-typ"/>
</dbReference>
<evidence type="ECO:0000256" key="3">
    <source>
        <dbReference type="ARBA" id="ARBA00022490"/>
    </source>
</evidence>
<accession>A0ABT7HJ47</accession>
<reference evidence="9 10" key="1">
    <citation type="submission" date="2023-06" db="EMBL/GenBank/DDBJ databases">
        <title>Antibody response to the Sneathia vaginalis cytopathogenic toxin A during pregnancy.</title>
        <authorList>
            <person name="Mccoy Z.T."/>
            <person name="Serrano M.G."/>
            <person name="Spaine K."/>
            <person name="Edwards D.J."/>
            <person name="Buck G.A."/>
            <person name="Jefferson K."/>
        </authorList>
    </citation>
    <scope>NUCLEOTIDE SEQUENCE [LARGE SCALE GENOMIC DNA]</scope>
    <source>
        <strain evidence="9 10">CCUG 42621</strain>
    </source>
</reference>
<comment type="caution">
    <text evidence="9">The sequence shown here is derived from an EMBL/GenBank/DDBJ whole genome shotgun (WGS) entry which is preliminary data.</text>
</comment>
<dbReference type="InterPro" id="IPR033887">
    <property type="entry name" value="PTS_IIA_man"/>
</dbReference>
<name>A0ABT7HJ47_9FUSO</name>
<dbReference type="Proteomes" id="UP001225134">
    <property type="component" value="Unassembled WGS sequence"/>
</dbReference>
<evidence type="ECO:0000256" key="2">
    <source>
        <dbReference type="ARBA" id="ARBA00022448"/>
    </source>
</evidence>
<keyword evidence="2" id="KW-0813">Transport</keyword>
<evidence type="ECO:0000259" key="8">
    <source>
        <dbReference type="PROSITE" id="PS51096"/>
    </source>
</evidence>
<keyword evidence="3" id="KW-0963">Cytoplasm</keyword>
<dbReference type="RefSeq" id="WP_066729269.1">
    <property type="nucleotide sequence ID" value="NZ_CAMYCH010000014.1"/>
</dbReference>
<keyword evidence="4 9" id="KW-0762">Sugar transport</keyword>